<dbReference type="NCBIfam" id="NF001133">
    <property type="entry name" value="PRK00142.1-1"/>
    <property type="match status" value="1"/>
</dbReference>
<comment type="function">
    <text evidence="3">Catalyzes oxygen-dependent 5-hydroxyuridine (ho5U) modification at position 34 in tRNAs, the first step in 5-carboxymethoxyuridine (cmo5U) biosynthesis. May be part of an alternate pathway, which is able to bypass cmo5U biogenesis in a subset of tRNAs under aerobic conditions.</text>
</comment>
<evidence type="ECO:0000259" key="5">
    <source>
        <dbReference type="PROSITE" id="PS50206"/>
    </source>
</evidence>
<proteinExistence type="inferred from homology"/>
<evidence type="ECO:0000256" key="2">
    <source>
        <dbReference type="ARBA" id="ARBA00023002"/>
    </source>
</evidence>
<dbReference type="GO" id="GO:0006400">
    <property type="term" value="P:tRNA modification"/>
    <property type="evidence" value="ECO:0007669"/>
    <property type="project" value="UniProtKB-UniRule"/>
</dbReference>
<dbReference type="PANTHER" id="PTHR43846:SF1">
    <property type="entry name" value="TRNA URIDINE(34) HYDROXYLASE"/>
    <property type="match status" value="1"/>
</dbReference>
<dbReference type="Gene3D" id="3.30.70.100">
    <property type="match status" value="1"/>
</dbReference>
<keyword evidence="1 4" id="KW-0819">tRNA processing</keyword>
<dbReference type="PANTHER" id="PTHR43846">
    <property type="entry name" value="UPF0176 PROTEIN YCEA"/>
    <property type="match status" value="1"/>
</dbReference>
<dbReference type="Proteomes" id="UP000294344">
    <property type="component" value="Chromosome"/>
</dbReference>
<dbReference type="HAMAP" id="MF_00469">
    <property type="entry name" value="TrhO"/>
    <property type="match status" value="1"/>
</dbReference>
<dbReference type="Pfam" id="PF17773">
    <property type="entry name" value="UPF0176_N"/>
    <property type="match status" value="1"/>
</dbReference>
<dbReference type="InterPro" id="IPR001763">
    <property type="entry name" value="Rhodanese-like_dom"/>
</dbReference>
<organism evidence="6 7">
    <name type="scientific">Buchnera aphidicola</name>
    <name type="common">Cinara curvipes</name>
    <dbReference type="NCBI Taxonomy" id="2518975"/>
    <lineage>
        <taxon>Bacteria</taxon>
        <taxon>Pseudomonadati</taxon>
        <taxon>Pseudomonadota</taxon>
        <taxon>Gammaproteobacteria</taxon>
        <taxon>Enterobacterales</taxon>
        <taxon>Erwiniaceae</taxon>
        <taxon>Buchnera</taxon>
    </lineage>
</organism>
<evidence type="ECO:0000313" key="7">
    <source>
        <dbReference type="Proteomes" id="UP000294344"/>
    </source>
</evidence>
<evidence type="ECO:0000256" key="1">
    <source>
        <dbReference type="ARBA" id="ARBA00022694"/>
    </source>
</evidence>
<comment type="similarity">
    <text evidence="4">Belongs to the TrhO family.</text>
</comment>
<dbReference type="InterPro" id="IPR036873">
    <property type="entry name" value="Rhodanese-like_dom_sf"/>
</dbReference>
<feature type="domain" description="Rhodanese" evidence="5">
    <location>
        <begin position="147"/>
        <end position="237"/>
    </location>
</feature>
<dbReference type="Pfam" id="PF00581">
    <property type="entry name" value="Rhodanese"/>
    <property type="match status" value="1"/>
</dbReference>
<dbReference type="SUPFAM" id="SSF52821">
    <property type="entry name" value="Rhodanese/Cell cycle control phosphatase"/>
    <property type="match status" value="1"/>
</dbReference>
<dbReference type="AlphaFoldDB" id="A0A451D6P4"/>
<comment type="catalytic activity">
    <reaction evidence="4">
        <text>uridine(34) in tRNA + AH2 + O2 = 5-hydroxyuridine(34) in tRNA + A + H2O</text>
        <dbReference type="Rhea" id="RHEA:64224"/>
        <dbReference type="Rhea" id="RHEA-COMP:11727"/>
        <dbReference type="Rhea" id="RHEA-COMP:13381"/>
        <dbReference type="ChEBI" id="CHEBI:13193"/>
        <dbReference type="ChEBI" id="CHEBI:15377"/>
        <dbReference type="ChEBI" id="CHEBI:15379"/>
        <dbReference type="ChEBI" id="CHEBI:17499"/>
        <dbReference type="ChEBI" id="CHEBI:65315"/>
        <dbReference type="ChEBI" id="CHEBI:136877"/>
    </reaction>
</comment>
<dbReference type="InterPro" id="IPR020936">
    <property type="entry name" value="TrhO"/>
</dbReference>
<dbReference type="RefSeq" id="WP_154029281.1">
    <property type="nucleotide sequence ID" value="NZ_LR217710.1"/>
</dbReference>
<dbReference type="OrthoDB" id="9778326at2"/>
<gene>
    <name evidence="6" type="primary">yceA</name>
    <name evidence="4" type="synonym">trhO</name>
    <name evidence="6" type="ORF">BUCICURV3402_233</name>
</gene>
<sequence length="313" mass="37652">MYKIKKTVSHNNLKNIYSHYLYNKRVVLSFYKYFFILNPKKLLFFLKLNLENKNILGRIYISKEGINGTISIPSNKYKYIKHFFKRIHSKTRRMYINYTIENKKMAFWNLKIKIKKQIVSSEIKNFYFSRNKIGIYLNAFLVNKYFFNKNFIFVDMRNSYEYEIGRFYNSLTVPSRTFREQLEKLPKFLELYKNKKIVLYCTGGVRCEKATALLKNKGFSKIYHIYGGILSYIKQVKKYNLPNYFQGKIFVFDNRLSEKITNDVFSQCINCKEYTDRIHINCLNNFCHRLFIQCKVCSVKLNSCCCLNCKNKL</sequence>
<evidence type="ECO:0000256" key="3">
    <source>
        <dbReference type="ARBA" id="ARBA00045625"/>
    </source>
</evidence>
<reference evidence="6 7" key="1">
    <citation type="submission" date="2019-02" db="EMBL/GenBank/DDBJ databases">
        <authorList>
            <person name="Manzano-Marin A."/>
            <person name="Manzano-Marin A."/>
        </authorList>
    </citation>
    <scope>NUCLEOTIDE SEQUENCE [LARGE SCALE GENOMIC DNA]</scope>
    <source>
        <strain evidence="6 7">BuCicurvipes</strain>
    </source>
</reference>
<dbReference type="Gene3D" id="3.40.250.10">
    <property type="entry name" value="Rhodanese-like domain"/>
    <property type="match status" value="1"/>
</dbReference>
<dbReference type="EC" id="1.14.-.-" evidence="4"/>
<dbReference type="GO" id="GO:0016705">
    <property type="term" value="F:oxidoreductase activity, acting on paired donors, with incorporation or reduction of molecular oxygen"/>
    <property type="evidence" value="ECO:0007669"/>
    <property type="project" value="UniProtKB-UniRule"/>
</dbReference>
<dbReference type="Pfam" id="PF12368">
    <property type="entry name" value="Rhodanese_C"/>
    <property type="match status" value="1"/>
</dbReference>
<dbReference type="InterPro" id="IPR040503">
    <property type="entry name" value="TRHO_N"/>
</dbReference>
<accession>A0A451D6P4</accession>
<name>A0A451D6P4_9GAMM</name>
<dbReference type="InterPro" id="IPR022111">
    <property type="entry name" value="Rhodanese_C"/>
</dbReference>
<evidence type="ECO:0000313" key="6">
    <source>
        <dbReference type="EMBL" id="VFP81520.1"/>
    </source>
</evidence>
<dbReference type="PROSITE" id="PS50206">
    <property type="entry name" value="RHODANESE_3"/>
    <property type="match status" value="1"/>
</dbReference>
<dbReference type="SMART" id="SM00450">
    <property type="entry name" value="RHOD"/>
    <property type="match status" value="1"/>
</dbReference>
<protein>
    <recommendedName>
        <fullName evidence="4">tRNA uridine(34) hydroxylase</fullName>
        <ecNumber evidence="4">1.14.-.-</ecNumber>
    </recommendedName>
    <alternativeName>
        <fullName evidence="4">tRNA hydroxylation protein O</fullName>
    </alternativeName>
</protein>
<evidence type="ECO:0000256" key="4">
    <source>
        <dbReference type="HAMAP-Rule" id="MF_00469"/>
    </source>
</evidence>
<keyword evidence="2 4" id="KW-0560">Oxidoreductase</keyword>
<dbReference type="EMBL" id="LR217710">
    <property type="protein sequence ID" value="VFP81520.1"/>
    <property type="molecule type" value="Genomic_DNA"/>
</dbReference>